<sequence>MSKSKFPGRLDKDENKIFLSKVYDKDFFSDLSRDFLNSRDSTNLHLCDLNGASEQEAHGKAGTLCSSISVKKSVIKEIGYDEKNSVANASFAESLNFEFDVRLSTGTSAAATILNESRSIKRSVKFKSVGKTARDSAVVGELSVDCGKISQSAPGNFSSPVVVKQDNTIPKIRTVKHFSLPERSSRSSRKIIPNRKFLDNFESSSLLKKEEKTIENIKTCDFVGEPARNSISQSEQKNNENNNTKCIKHTSLSNPSILPCDIPIKNAVVPLERVDCSSLDVEDTMLSKERVHKQSPKYLKKHKQSSSFSSTGPPSKKQRVLKRTIDCNSIIESGGVSEDNERLALVTTSLAKRKSKRFCDNKITFLSDQYPGLNGSQQETTVIYLQSLRKGGDGKGASSLRVSKSFLLPTQSLIGKECVDPSESSLSPCALLSSTSGISESDLSAFDNESNTEESRKKLKSATFQKLKEKSREFVEINGKILPRVVRQKLKNGWIKKYVRRLKSKSLHHRWDARLCTPDGRVLQSQVDLDRYLSEKKLPVDPTLNFQLTPRIAKIEEQFVAASFSTEANHVNPPVKKQTIKKQQQTDEPLRQVLKVNGPRVKHVCRSAQVVFGLPRASFPELAEKNASLDAPDKTPSVNKTQNDSSEGSAEIPVKCDECQNEILQCGGCSRSISDLVSTNKKHRSKKNTSKILSTVSLKPLAPLTGVNILPDCVEPADTLDNQRLTASSPKPHRKAEALGATHTLIVRTSNTQDEAARTTVKKTNEEVKLVVRSSERNIGSKPFGRKVTLFNSKEKHEKHSAVCNKVAANIGGLSVPPVSTAKPSVLQGGLSVDFWEPHDISNVWEQGFSLIGADLPLNLELCYLCGSAGMEELIYCSACCEPFHPYCLLDEIEFPDAHSCQCCNPAQATQQLLKFTQRDWLCKRCTICNKCELPGADKMRCQHCGDSYHFQCADIGKNSRDCQWACPQCCRCKSCGVSGAKFHVGNRLLCNICYSLHQKGNFCPICEQCYQDDDFNSKMMECAICQSWVHAHCEKINEDFYQILSFMPESAVEYICRRCSPSDGKSWMKAIENFQLKAYQTILTALSRTKGIRELFESSADSDSETCPEPIGLLNCDGPNFKLLAERLNEGSYSSVVDFFLDLKTSLSRATTCDDKKSHLLTVLQKSVRGSFPWFDHITAENCALDKILPFRNATPSPKKRPYRAPFDTPLDNVKTPAAYDVRLDTRRCALCQQTGESPPYDRGRILYCGQNEWVHVNCALWSNEVYEEIDGSLQNIHSAIHRVKQLKCAVCSLKGASVGCCARGCGTVYHFHCARSCGCTFLEDKSVYCYSHRELTSKRPKQLCFEVRRSVYVDLESERKKFKPVNANQLRLSIGSLKIQSFGILQDLSSVFSFLVPILFKSQRVFWSTRNPLRRIVYTCQTYISQPFDDQKFVENNLTISHDPVPLRESKIISFGETDEIQAFLSELEAENISSSKDIKIRCSEKIDFDEYSNLEELLDQNTDFQVNQIEITEIIKSLQACEKQLPAIDSMKSVKRNLTLSPDKKILPQLSPKLKKICDASYREDPTFPKPPVSHFSRSWSSVIPQLDGTIDSDSEEECSYTLINGRAFVSDSDEEDANRSFPYSDKSLVSYCDEDDADESSNDSADEYCEEIAQLMHNESYETIPQLDGTVDSPDDTPLQQTATSPPRALKTEDGLVKCSRCKRVYRTMESYERHLPVCNYEILTSESDAETEESSTTNEADELKTHTEAKNLTPAETNSSFVPASPAKESTLQCLAKLIPPSPEKPKKEVQARTVARPSKKAASRSNQRKKRNDDFMANRYANRSFPLIQQTYQPPFQQVLQHPTIIQQVIQPQSLVMHHSIVQPMPMIQQPTILHTGIGPNGQQLYIIPSESQSQIIQPMMPLQQPNPVFQYLGTFPTSLIPTLNLQTQMASPQPANEIHPNMPAYVLQPDGTLLQIQRQQSAIQAKALPQSELIFQNPKGPPIQSVSSGESELLQPGYNIGISRTPQVYSNETEKHVRPTFATSQNISSDVNNSSINYSYERKEKLNRLSIQPSTINKPDFAATTGQDSVSQANASNFHTSEPSYNQTGVCNLFNSLPSTSQLQNVCNPSPDLLQRALVESSTFSDAFDDFFCDDSISCGEFSSKRSENQEALINNLNDTQIVPQIGNDFNSVEDRAKITQKCNNSKRPLSCDNVVSSSCPDSTNVPDPIVIAPQPLENISSDIRSPVPLKCNTMSVSSGSSDLADKVVDKLISSASPKINTYKESVQPSLLFTDKRVSLPLPKDTPKEDISNKNTEPDRKKPRPTYSYLEYAAKLKASQKLRATNGEKPRYKMVLQKAGEKPAYQVSQADSSTDSKTCTDVQKQESEEKIDVVKPSKESRTKSFQVKAKLSVPPGTSADVFSDADKKLVAPVVENFAKKLAQVPTVDVSKLEKKSPLPVPKGPHIVYEVTSADGFFCRSHDINEVWRQVLLAVQEARRAHNIPQVPNSDKFEKNGLRMTGVSHKAVQYLAEQLQGAKKCLNHKFKYHSPEKEESFVENKYGCARSQPYLSRNPHDMFGWLTSQHRPKPLPPPNYLVEDAQATVSRRLAVSINNDLPMSMRYRQLRQTVKDIVGVFRSTIHGRGLFCKREVEAGEMVIEYAGEVIRSSVTDVREKLYESKGIGCYMFRIDDNIVVDATMHGNAARFINHSCEPNCFSKIVDIFGRKHIIIFALRKIFKGEELTYNYKFPIEEDKIPCSCQAKKCKRYLN</sequence>
<dbReference type="CDD" id="cd15506">
    <property type="entry name" value="PHD1_KMT2A_like"/>
    <property type="match status" value="1"/>
</dbReference>
<dbReference type="GO" id="GO:0045893">
    <property type="term" value="P:positive regulation of DNA-templated transcription"/>
    <property type="evidence" value="ECO:0007669"/>
    <property type="project" value="TreeGrafter"/>
</dbReference>
<feature type="region of interest" description="Disordered" evidence="18">
    <location>
        <begin position="1783"/>
        <end position="1821"/>
    </location>
</feature>
<evidence type="ECO:0000256" key="2">
    <source>
        <dbReference type="ARBA" id="ARBA00012183"/>
    </source>
</evidence>
<feature type="region of interest" description="Disordered" evidence="18">
    <location>
        <begin position="626"/>
        <end position="651"/>
    </location>
</feature>
<feature type="compositionally biased region" description="Basic residues" evidence="18">
    <location>
        <begin position="291"/>
        <end position="304"/>
    </location>
</feature>
<dbReference type="EC" id="2.1.1.355" evidence="2"/>
<dbReference type="GO" id="GO:0035097">
    <property type="term" value="C:histone methyltransferase complex"/>
    <property type="evidence" value="ECO:0007669"/>
    <property type="project" value="TreeGrafter"/>
</dbReference>
<evidence type="ECO:0000256" key="14">
    <source>
        <dbReference type="ARBA" id="ARBA00023163"/>
    </source>
</evidence>
<dbReference type="Pfam" id="PF05964">
    <property type="entry name" value="FYRN"/>
    <property type="match status" value="1"/>
</dbReference>
<dbReference type="InterPro" id="IPR001965">
    <property type="entry name" value="Znf_PHD"/>
</dbReference>
<dbReference type="CDD" id="cd15508">
    <property type="entry name" value="PHD3_KMT2A_like"/>
    <property type="match status" value="1"/>
</dbReference>
<dbReference type="Gene3D" id="3.30.890.10">
    <property type="entry name" value="Methyl-cpg-binding Protein 2, Chain A"/>
    <property type="match status" value="1"/>
</dbReference>
<evidence type="ECO:0000259" key="21">
    <source>
        <dbReference type="PROSITE" id="PS50868"/>
    </source>
</evidence>
<feature type="compositionally biased region" description="Basic residues" evidence="18">
    <location>
        <begin position="1803"/>
        <end position="1816"/>
    </location>
</feature>
<dbReference type="GO" id="GO:0005700">
    <property type="term" value="C:polytene chromosome"/>
    <property type="evidence" value="ECO:0007669"/>
    <property type="project" value="UniProtKB-ARBA"/>
</dbReference>
<evidence type="ECO:0000256" key="9">
    <source>
        <dbReference type="ARBA" id="ARBA00022833"/>
    </source>
</evidence>
<dbReference type="SUPFAM" id="SSF82199">
    <property type="entry name" value="SET domain"/>
    <property type="match status" value="1"/>
</dbReference>
<keyword evidence="6" id="KW-0479">Metal-binding</keyword>
<evidence type="ECO:0000256" key="7">
    <source>
        <dbReference type="ARBA" id="ARBA00022737"/>
    </source>
</evidence>
<feature type="compositionally biased region" description="Polar residues" evidence="18">
    <location>
        <begin position="1759"/>
        <end position="1771"/>
    </location>
</feature>
<keyword evidence="5" id="KW-0949">S-adenosyl-L-methionine</keyword>
<dbReference type="SMART" id="SM00249">
    <property type="entry name" value="PHD"/>
    <property type="match status" value="5"/>
</dbReference>
<feature type="region of interest" description="Disordered" evidence="18">
    <location>
        <begin position="1731"/>
        <end position="1771"/>
    </location>
</feature>
<evidence type="ECO:0000259" key="20">
    <source>
        <dbReference type="PROSITE" id="PS50280"/>
    </source>
</evidence>
<feature type="domain" description="SET" evidence="20">
    <location>
        <begin position="2618"/>
        <end position="2734"/>
    </location>
</feature>
<evidence type="ECO:0000259" key="19">
    <source>
        <dbReference type="PROSITE" id="PS50016"/>
    </source>
</evidence>
<keyword evidence="14" id="KW-0804">Transcription</keyword>
<evidence type="ECO:0000256" key="8">
    <source>
        <dbReference type="ARBA" id="ARBA00022771"/>
    </source>
</evidence>
<dbReference type="InterPro" id="IPR016177">
    <property type="entry name" value="DNA-bd_dom_sf"/>
</dbReference>
<feature type="region of interest" description="Disordered" evidence="18">
    <location>
        <begin position="2285"/>
        <end position="2313"/>
    </location>
</feature>
<dbReference type="FunFam" id="3.30.40.10:FF:000002">
    <property type="entry name" value="Histone-lysine N-methyltransferase"/>
    <property type="match status" value="1"/>
</dbReference>
<dbReference type="InterPro" id="IPR046341">
    <property type="entry name" value="SET_dom_sf"/>
</dbReference>
<keyword evidence="12" id="KW-0103">Bromodomain</keyword>
<feature type="domain" description="MBD" evidence="22">
    <location>
        <begin position="480"/>
        <end position="553"/>
    </location>
</feature>
<evidence type="ECO:0000256" key="12">
    <source>
        <dbReference type="ARBA" id="ARBA00023117"/>
    </source>
</evidence>
<feature type="region of interest" description="Disordered" evidence="18">
    <location>
        <begin position="2347"/>
        <end position="2377"/>
    </location>
</feature>
<dbReference type="FunFam" id="2.170.270.10:FF:000004">
    <property type="entry name" value="Histone-lysine N-methyltransferase"/>
    <property type="match status" value="1"/>
</dbReference>
<feature type="domain" description="PHD-type" evidence="23">
    <location>
        <begin position="1227"/>
        <end position="1335"/>
    </location>
</feature>
<dbReference type="PANTHER" id="PTHR45838">
    <property type="entry name" value="HISTONE-LYSINE-N-METHYLTRANSFERASE 2 KMT2 FAMILY MEMBER"/>
    <property type="match status" value="1"/>
</dbReference>
<dbReference type="InterPro" id="IPR013083">
    <property type="entry name" value="Znf_RING/FYVE/PHD"/>
</dbReference>
<feature type="compositionally biased region" description="Polar residues" evidence="18">
    <location>
        <begin position="636"/>
        <end position="648"/>
    </location>
</feature>
<dbReference type="CDD" id="cd19170">
    <property type="entry name" value="SET_KMT2A_2B"/>
    <property type="match status" value="1"/>
</dbReference>
<evidence type="ECO:0000256" key="17">
    <source>
        <dbReference type="PROSITE-ProRule" id="PRU00146"/>
    </source>
</evidence>
<dbReference type="CDD" id="cd15489">
    <property type="entry name" value="PHD_SF"/>
    <property type="match status" value="1"/>
</dbReference>
<dbReference type="PROSITE" id="PS50016">
    <property type="entry name" value="ZF_PHD_2"/>
    <property type="match status" value="2"/>
</dbReference>
<keyword evidence="4" id="KW-0808">Transferase</keyword>
<reference evidence="24" key="1">
    <citation type="submission" date="2023-07" db="EMBL/GenBank/DDBJ databases">
        <title>Chromosome-level genome assembly of Artemia franciscana.</title>
        <authorList>
            <person name="Jo E."/>
        </authorList>
    </citation>
    <scope>NUCLEOTIDE SEQUENCE</scope>
    <source>
        <tissue evidence="24">Whole body</tissue>
    </source>
</reference>
<evidence type="ECO:0000256" key="5">
    <source>
        <dbReference type="ARBA" id="ARBA00022691"/>
    </source>
</evidence>
<gene>
    <name evidence="24" type="ORF">QYM36_013685</name>
</gene>
<keyword evidence="11" id="KW-0805">Transcription regulation</keyword>
<proteinExistence type="predicted"/>
<dbReference type="PROSITE" id="PS50280">
    <property type="entry name" value="SET"/>
    <property type="match status" value="1"/>
</dbReference>
<feature type="compositionally biased region" description="Basic and acidic residues" evidence="18">
    <location>
        <begin position="2292"/>
        <end position="2307"/>
    </location>
</feature>
<keyword evidence="9" id="KW-0862">Zinc</keyword>
<evidence type="ECO:0000256" key="15">
    <source>
        <dbReference type="ARBA" id="ARBA00023242"/>
    </source>
</evidence>
<dbReference type="InterPro" id="IPR047219">
    <property type="entry name" value="KMT2A_2B_SET"/>
</dbReference>
<evidence type="ECO:0000313" key="24">
    <source>
        <dbReference type="EMBL" id="KAK2710092.1"/>
    </source>
</evidence>
<dbReference type="EMBL" id="JAVRJZ010000017">
    <property type="protein sequence ID" value="KAK2710092.1"/>
    <property type="molecule type" value="Genomic_DNA"/>
</dbReference>
<keyword evidence="10" id="KW-0156">Chromatin regulator</keyword>
<name>A0AA88HSI8_ARTSF</name>
<evidence type="ECO:0000256" key="13">
    <source>
        <dbReference type="ARBA" id="ARBA00023125"/>
    </source>
</evidence>
<evidence type="ECO:0000256" key="3">
    <source>
        <dbReference type="ARBA" id="ARBA00022603"/>
    </source>
</evidence>
<feature type="region of interest" description="Disordered" evidence="18">
    <location>
        <begin position="291"/>
        <end position="319"/>
    </location>
</feature>
<dbReference type="SUPFAM" id="SSF57903">
    <property type="entry name" value="FYVE/PHD zinc finger"/>
    <property type="match status" value="2"/>
</dbReference>
<evidence type="ECO:0000256" key="10">
    <source>
        <dbReference type="ARBA" id="ARBA00022853"/>
    </source>
</evidence>
<evidence type="ECO:0000259" key="23">
    <source>
        <dbReference type="PROSITE" id="PS51805"/>
    </source>
</evidence>
<keyword evidence="25" id="KW-1185">Reference proteome</keyword>
<accession>A0AA88HSI8</accession>
<dbReference type="InterPro" id="IPR011011">
    <property type="entry name" value="Znf_FYVE_PHD"/>
</dbReference>
<dbReference type="SUPFAM" id="SSF54171">
    <property type="entry name" value="DNA-binding domain"/>
    <property type="match status" value="1"/>
</dbReference>
<dbReference type="PROSITE" id="PS51805">
    <property type="entry name" value="EPHD"/>
    <property type="match status" value="1"/>
</dbReference>
<feature type="domain" description="PHD-type" evidence="19">
    <location>
        <begin position="860"/>
        <end position="929"/>
    </location>
</feature>
<dbReference type="GO" id="GO:0032259">
    <property type="term" value="P:methylation"/>
    <property type="evidence" value="ECO:0007669"/>
    <property type="project" value="UniProtKB-KW"/>
</dbReference>
<dbReference type="SMART" id="SM00317">
    <property type="entry name" value="SET"/>
    <property type="match status" value="1"/>
</dbReference>
<dbReference type="Gene3D" id="3.30.160.360">
    <property type="match status" value="2"/>
</dbReference>
<dbReference type="Proteomes" id="UP001187531">
    <property type="component" value="Unassembled WGS sequence"/>
</dbReference>
<comment type="caution">
    <text evidence="24">The sequence shown here is derived from an EMBL/GenBank/DDBJ whole genome shotgun (WGS) entry which is preliminary data.</text>
</comment>
<dbReference type="PROSITE" id="PS50868">
    <property type="entry name" value="POST_SET"/>
    <property type="match status" value="1"/>
</dbReference>
<feature type="domain" description="Post-SET" evidence="21">
    <location>
        <begin position="2740"/>
        <end position="2756"/>
    </location>
</feature>
<dbReference type="InterPro" id="IPR003889">
    <property type="entry name" value="FYrich_C"/>
</dbReference>
<feature type="region of interest" description="Disordered" evidence="18">
    <location>
        <begin position="1669"/>
        <end position="1694"/>
    </location>
</feature>
<protein>
    <recommendedName>
        <fullName evidence="16">Histone-lysine N-methyltransferase trithorax</fullName>
        <ecNumber evidence="2">2.1.1.355</ecNumber>
    </recommendedName>
</protein>
<feature type="domain" description="PHD-type" evidence="19">
    <location>
        <begin position="1001"/>
        <end position="1063"/>
    </location>
</feature>
<organism evidence="24 25">
    <name type="scientific">Artemia franciscana</name>
    <name type="common">Brine shrimp</name>
    <name type="synonym">Artemia sanfranciscana</name>
    <dbReference type="NCBI Taxonomy" id="6661"/>
    <lineage>
        <taxon>Eukaryota</taxon>
        <taxon>Metazoa</taxon>
        <taxon>Ecdysozoa</taxon>
        <taxon>Arthropoda</taxon>
        <taxon>Crustacea</taxon>
        <taxon>Branchiopoda</taxon>
        <taxon>Anostraca</taxon>
        <taxon>Artemiidae</taxon>
        <taxon>Artemia</taxon>
    </lineage>
</organism>
<dbReference type="GO" id="GO:0003677">
    <property type="term" value="F:DNA binding"/>
    <property type="evidence" value="ECO:0007669"/>
    <property type="project" value="UniProtKB-KW"/>
</dbReference>
<keyword evidence="3" id="KW-0489">Methyltransferase</keyword>
<evidence type="ECO:0000259" key="22">
    <source>
        <dbReference type="PROSITE" id="PS50982"/>
    </source>
</evidence>
<dbReference type="GO" id="GO:0042800">
    <property type="term" value="F:histone H3K4 methyltransferase activity"/>
    <property type="evidence" value="ECO:0007669"/>
    <property type="project" value="TreeGrafter"/>
</dbReference>
<dbReference type="Pfam" id="PF00856">
    <property type="entry name" value="SET"/>
    <property type="match status" value="1"/>
</dbReference>
<dbReference type="PROSITE" id="PS51543">
    <property type="entry name" value="FYRC"/>
    <property type="match status" value="1"/>
</dbReference>
<dbReference type="InterPro" id="IPR001214">
    <property type="entry name" value="SET_dom"/>
</dbReference>
<evidence type="ECO:0000256" key="18">
    <source>
        <dbReference type="SAM" id="MobiDB-lite"/>
    </source>
</evidence>
<comment type="subcellular location">
    <subcellularLocation>
        <location evidence="1">Nucleus</location>
    </subcellularLocation>
</comment>
<dbReference type="InterPro" id="IPR003888">
    <property type="entry name" value="FYrich_N"/>
</dbReference>
<dbReference type="PANTHER" id="PTHR45838:SF4">
    <property type="entry name" value="HISTONE-LYSINE N-METHYLTRANSFERASE TRITHORAX"/>
    <property type="match status" value="1"/>
</dbReference>
<evidence type="ECO:0000256" key="6">
    <source>
        <dbReference type="ARBA" id="ARBA00022723"/>
    </source>
</evidence>
<dbReference type="GO" id="GO:0008270">
    <property type="term" value="F:zinc ion binding"/>
    <property type="evidence" value="ECO:0007669"/>
    <property type="project" value="UniProtKB-KW"/>
</dbReference>
<dbReference type="PROSITE" id="PS51542">
    <property type="entry name" value="FYRN"/>
    <property type="match status" value="1"/>
</dbReference>
<dbReference type="InterPro" id="IPR001739">
    <property type="entry name" value="Methyl_CpG_DNA-bd"/>
</dbReference>
<dbReference type="Gene3D" id="2.170.270.10">
    <property type="entry name" value="SET domain"/>
    <property type="match status" value="1"/>
</dbReference>
<keyword evidence="15" id="KW-0539">Nucleus</keyword>
<dbReference type="InterPro" id="IPR019787">
    <property type="entry name" value="Znf_PHD-finger"/>
</dbReference>
<keyword evidence="7" id="KW-0677">Repeat</keyword>
<dbReference type="InterPro" id="IPR034732">
    <property type="entry name" value="EPHD"/>
</dbReference>
<dbReference type="SMART" id="SM00542">
    <property type="entry name" value="FYRC"/>
    <property type="match status" value="1"/>
</dbReference>
<evidence type="ECO:0000313" key="25">
    <source>
        <dbReference type="Proteomes" id="UP001187531"/>
    </source>
</evidence>
<keyword evidence="13" id="KW-0238">DNA-binding</keyword>
<evidence type="ECO:0000256" key="11">
    <source>
        <dbReference type="ARBA" id="ARBA00023015"/>
    </source>
</evidence>
<evidence type="ECO:0000256" key="16">
    <source>
        <dbReference type="ARBA" id="ARBA00071661"/>
    </source>
</evidence>
<dbReference type="PROSITE" id="PS50982">
    <property type="entry name" value="MBD"/>
    <property type="match status" value="1"/>
</dbReference>
<feature type="region of interest" description="Disordered" evidence="18">
    <location>
        <begin position="2064"/>
        <end position="2083"/>
    </location>
</feature>
<dbReference type="InterPro" id="IPR003616">
    <property type="entry name" value="Post-SET_dom"/>
</dbReference>
<dbReference type="GO" id="GO:0140949">
    <property type="term" value="F:histone H3K9 trimethyltransferase activity"/>
    <property type="evidence" value="ECO:0007669"/>
    <property type="project" value="UniProtKB-EC"/>
</dbReference>
<feature type="compositionally biased region" description="Polar residues" evidence="18">
    <location>
        <begin position="2353"/>
        <end position="2369"/>
    </location>
</feature>
<evidence type="ECO:0000256" key="4">
    <source>
        <dbReference type="ARBA" id="ARBA00022679"/>
    </source>
</evidence>
<dbReference type="Pfam" id="PF01429">
    <property type="entry name" value="MBD"/>
    <property type="match status" value="1"/>
</dbReference>
<feature type="compositionally biased region" description="Polar residues" evidence="18">
    <location>
        <begin position="2071"/>
        <end position="2083"/>
    </location>
</feature>
<dbReference type="Pfam" id="PF05965">
    <property type="entry name" value="FYRC"/>
    <property type="match status" value="1"/>
</dbReference>
<dbReference type="Gene3D" id="3.30.40.10">
    <property type="entry name" value="Zinc/RING finger domain, C3HC4 (zinc finger)"/>
    <property type="match status" value="2"/>
</dbReference>
<evidence type="ECO:0000256" key="1">
    <source>
        <dbReference type="ARBA" id="ARBA00004123"/>
    </source>
</evidence>
<dbReference type="Pfam" id="PF13771">
    <property type="entry name" value="zf-HC5HC2H"/>
    <property type="match status" value="1"/>
</dbReference>
<keyword evidence="8 17" id="KW-0863">Zinc-finger</keyword>